<dbReference type="Gene3D" id="3.90.550.10">
    <property type="entry name" value="Spore Coat Polysaccharide Biosynthesis Protein SpsA, Chain A"/>
    <property type="match status" value="1"/>
</dbReference>
<sequence>MKPTLLILAAGMGSRYGGLKQIDGVGPNGEILLEYSIYDAIRAGFGKVVFVIRKDIEAAFMEKIGNKLSENVEVGFVYQEYDTPIEGVTAFPHREKPWGTGHAILVAYQTIKEPFAVINADDYYGVDGFRSMAQFLQETCSPQHFCMIGYVLANTLSENGFVSRGVCEVDAQFKLLSVTERTKIGREEDQTICYEEQGQKVALPDETYVSMNFWGFHASVFESLRQDFIQFVQDNWSNPKAEFYIPTAVNNMMNHKGLEVTLLPSHDLWYGVTYQEDRGTVARAFQQFIAAGRYPQDLWAK</sequence>
<dbReference type="KEGG" id="hhy:Halhy_3013"/>
<reference key="2">
    <citation type="submission" date="2011-04" db="EMBL/GenBank/DDBJ databases">
        <title>Complete sequence of chromosome of Haliscomenobacter hydrossis DSM 1100.</title>
        <authorList>
            <consortium name="US DOE Joint Genome Institute (JGI-PGF)"/>
            <person name="Lucas S."/>
            <person name="Han J."/>
            <person name="Lapidus A."/>
            <person name="Bruce D."/>
            <person name="Goodwin L."/>
            <person name="Pitluck S."/>
            <person name="Peters L."/>
            <person name="Kyrpides N."/>
            <person name="Mavromatis K."/>
            <person name="Ivanova N."/>
            <person name="Ovchinnikova G."/>
            <person name="Pagani I."/>
            <person name="Daligault H."/>
            <person name="Detter J.C."/>
            <person name="Han C."/>
            <person name="Land M."/>
            <person name="Hauser L."/>
            <person name="Markowitz V."/>
            <person name="Cheng J.-F."/>
            <person name="Hugenholtz P."/>
            <person name="Woyke T."/>
            <person name="Wu D."/>
            <person name="Verbarg S."/>
            <person name="Frueling A."/>
            <person name="Brambilla E."/>
            <person name="Klenk H.-P."/>
            <person name="Eisen J.A."/>
        </authorList>
    </citation>
    <scope>NUCLEOTIDE SEQUENCE</scope>
    <source>
        <strain>DSM 1100</strain>
    </source>
</reference>
<dbReference type="Pfam" id="PF00483">
    <property type="entry name" value="NTP_transferase"/>
    <property type="match status" value="1"/>
</dbReference>
<dbReference type="STRING" id="760192.Halhy_3013"/>
<keyword evidence="3" id="KW-1185">Reference proteome</keyword>
<evidence type="ECO:0000313" key="3">
    <source>
        <dbReference type="Proteomes" id="UP000008461"/>
    </source>
</evidence>
<dbReference type="InterPro" id="IPR029044">
    <property type="entry name" value="Nucleotide-diphossugar_trans"/>
</dbReference>
<dbReference type="HOGENOM" id="CLU_077108_0_0_10"/>
<protein>
    <recommendedName>
        <fullName evidence="1">Nucleotidyl transferase domain-containing protein</fullName>
    </recommendedName>
</protein>
<dbReference type="eggNOG" id="COG1209">
    <property type="taxonomic scope" value="Bacteria"/>
</dbReference>
<evidence type="ECO:0000313" key="2">
    <source>
        <dbReference type="EMBL" id="AEE50876.1"/>
    </source>
</evidence>
<organism evidence="2 3">
    <name type="scientific">Haliscomenobacter hydrossis (strain ATCC 27775 / DSM 1100 / LMG 10767 / O)</name>
    <dbReference type="NCBI Taxonomy" id="760192"/>
    <lineage>
        <taxon>Bacteria</taxon>
        <taxon>Pseudomonadati</taxon>
        <taxon>Bacteroidota</taxon>
        <taxon>Saprospiria</taxon>
        <taxon>Saprospirales</taxon>
        <taxon>Haliscomenobacteraceae</taxon>
        <taxon>Haliscomenobacter</taxon>
    </lineage>
</organism>
<dbReference type="SUPFAM" id="SSF53448">
    <property type="entry name" value="Nucleotide-diphospho-sugar transferases"/>
    <property type="match status" value="1"/>
</dbReference>
<dbReference type="AlphaFoldDB" id="F4L6P5"/>
<feature type="domain" description="Nucleotidyl transferase" evidence="1">
    <location>
        <begin position="30"/>
        <end position="224"/>
    </location>
</feature>
<dbReference type="RefSeq" id="WP_013765419.1">
    <property type="nucleotide sequence ID" value="NC_015510.1"/>
</dbReference>
<reference evidence="2 3" key="1">
    <citation type="journal article" date="2011" name="Stand. Genomic Sci.">
        <title>Complete genome sequence of Haliscomenobacter hydrossis type strain (O).</title>
        <authorList>
            <consortium name="US DOE Joint Genome Institute (JGI-PGF)"/>
            <person name="Daligault H."/>
            <person name="Lapidus A."/>
            <person name="Zeytun A."/>
            <person name="Nolan M."/>
            <person name="Lucas S."/>
            <person name="Del Rio T.G."/>
            <person name="Tice H."/>
            <person name="Cheng J.F."/>
            <person name="Tapia R."/>
            <person name="Han C."/>
            <person name="Goodwin L."/>
            <person name="Pitluck S."/>
            <person name="Liolios K."/>
            <person name="Pagani I."/>
            <person name="Ivanova N."/>
            <person name="Huntemann M."/>
            <person name="Mavromatis K."/>
            <person name="Mikhailova N."/>
            <person name="Pati A."/>
            <person name="Chen A."/>
            <person name="Palaniappan K."/>
            <person name="Land M."/>
            <person name="Hauser L."/>
            <person name="Brambilla E.M."/>
            <person name="Rohde M."/>
            <person name="Verbarg S."/>
            <person name="Goker M."/>
            <person name="Bristow J."/>
            <person name="Eisen J.A."/>
            <person name="Markowitz V."/>
            <person name="Hugenholtz P."/>
            <person name="Kyrpides N.C."/>
            <person name="Klenk H.P."/>
            <person name="Woyke T."/>
        </authorList>
    </citation>
    <scope>NUCLEOTIDE SEQUENCE [LARGE SCALE GENOMIC DNA]</scope>
    <source>
        <strain evidence="3">ATCC 27775 / DSM 1100 / LMG 10767 / O</strain>
    </source>
</reference>
<name>F4L6P5_HALH1</name>
<dbReference type="Proteomes" id="UP000008461">
    <property type="component" value="Chromosome"/>
</dbReference>
<accession>F4L6P5</accession>
<dbReference type="OrthoDB" id="9779926at2"/>
<dbReference type="EMBL" id="CP002691">
    <property type="protein sequence ID" value="AEE50876.1"/>
    <property type="molecule type" value="Genomic_DNA"/>
</dbReference>
<dbReference type="InterPro" id="IPR005835">
    <property type="entry name" value="NTP_transferase_dom"/>
</dbReference>
<proteinExistence type="predicted"/>
<gene>
    <name evidence="2" type="ordered locus">Halhy_3013</name>
</gene>
<evidence type="ECO:0000259" key="1">
    <source>
        <dbReference type="Pfam" id="PF00483"/>
    </source>
</evidence>